<keyword evidence="4" id="KW-1185">Reference proteome</keyword>
<sequence>MKKQSAKASPSKKKQPEPVSDEEDGFESYDDEEEEVQGGAGVATAVGEKRFILYEILGLPKDSTAEDIKKAYRKLALLKHPDKNPGDAQAAENFHQLQKAYEVLGDPKRRERYDRYGDEEEGGEDFTSQEWLTAYEYYRAMHPELSKKDIRGFAERYRGSKDEEQDLVEYYHEHEGNVTHILENIICSENGDVSRFLAFYEQQIKDGALQKTLNSYPMRGLRPRRRRSSLRKSSKRSKRVAHHRWPTWRR</sequence>
<dbReference type="PRINTS" id="PR00625">
    <property type="entry name" value="JDOMAIN"/>
</dbReference>
<evidence type="ECO:0000313" key="3">
    <source>
        <dbReference type="EMBL" id="TNV76858.1"/>
    </source>
</evidence>
<feature type="compositionally biased region" description="Basic residues" evidence="1">
    <location>
        <begin position="221"/>
        <end position="250"/>
    </location>
</feature>
<dbReference type="SUPFAM" id="SSF46565">
    <property type="entry name" value="Chaperone J-domain"/>
    <property type="match status" value="1"/>
</dbReference>
<evidence type="ECO:0000259" key="2">
    <source>
        <dbReference type="PROSITE" id="PS50076"/>
    </source>
</evidence>
<dbReference type="CDD" id="cd06257">
    <property type="entry name" value="DnaJ"/>
    <property type="match status" value="1"/>
</dbReference>
<dbReference type="InterPro" id="IPR018253">
    <property type="entry name" value="DnaJ_domain_CS"/>
</dbReference>
<gene>
    <name evidence="3" type="ORF">FGO68_gene15220</name>
</gene>
<dbReference type="OrthoDB" id="445556at2759"/>
<accession>A0A8J8NL44</accession>
<name>A0A8J8NL44_HALGN</name>
<feature type="domain" description="J" evidence="2">
    <location>
        <begin position="52"/>
        <end position="117"/>
    </location>
</feature>
<feature type="compositionally biased region" description="Basic residues" evidence="1">
    <location>
        <begin position="1"/>
        <end position="13"/>
    </location>
</feature>
<evidence type="ECO:0000313" key="4">
    <source>
        <dbReference type="Proteomes" id="UP000785679"/>
    </source>
</evidence>
<proteinExistence type="predicted"/>
<dbReference type="InterPro" id="IPR056453">
    <property type="entry name" value="HTH_DNAJC9"/>
</dbReference>
<dbReference type="InterPro" id="IPR042977">
    <property type="entry name" value="AtJ6-like"/>
</dbReference>
<dbReference type="Pfam" id="PF00226">
    <property type="entry name" value="DnaJ"/>
    <property type="match status" value="1"/>
</dbReference>
<dbReference type="SMART" id="SM00271">
    <property type="entry name" value="DnaJ"/>
    <property type="match status" value="1"/>
</dbReference>
<dbReference type="PANTHER" id="PTHR44916">
    <property type="entry name" value="CHAPERONE DNAJ-DOMAIN SUPERFAMILY PROTEIN-RELATED"/>
    <property type="match status" value="1"/>
</dbReference>
<dbReference type="InterPro" id="IPR001623">
    <property type="entry name" value="DnaJ_domain"/>
</dbReference>
<evidence type="ECO:0000256" key="1">
    <source>
        <dbReference type="SAM" id="MobiDB-lite"/>
    </source>
</evidence>
<feature type="compositionally biased region" description="Acidic residues" evidence="1">
    <location>
        <begin position="19"/>
        <end position="36"/>
    </location>
</feature>
<dbReference type="PROSITE" id="PS50076">
    <property type="entry name" value="DNAJ_2"/>
    <property type="match status" value="1"/>
</dbReference>
<feature type="region of interest" description="Disordered" evidence="1">
    <location>
        <begin position="216"/>
        <end position="250"/>
    </location>
</feature>
<dbReference type="Pfam" id="PF23302">
    <property type="entry name" value="HTH_DNAJC9"/>
    <property type="match status" value="1"/>
</dbReference>
<protein>
    <recommendedName>
        <fullName evidence="2">J domain-containing protein</fullName>
    </recommendedName>
</protein>
<dbReference type="EMBL" id="RRYP01012837">
    <property type="protein sequence ID" value="TNV76858.1"/>
    <property type="molecule type" value="Genomic_DNA"/>
</dbReference>
<dbReference type="PROSITE" id="PS00636">
    <property type="entry name" value="DNAJ_1"/>
    <property type="match status" value="1"/>
</dbReference>
<reference evidence="3" key="1">
    <citation type="submission" date="2019-06" db="EMBL/GenBank/DDBJ databases">
        <authorList>
            <person name="Zheng W."/>
        </authorList>
    </citation>
    <scope>NUCLEOTIDE SEQUENCE</scope>
    <source>
        <strain evidence="3">QDHG01</strain>
    </source>
</reference>
<dbReference type="AlphaFoldDB" id="A0A8J8NL44"/>
<comment type="caution">
    <text evidence="3">The sequence shown here is derived from an EMBL/GenBank/DDBJ whole genome shotgun (WGS) entry which is preliminary data.</text>
</comment>
<organism evidence="3 4">
    <name type="scientific">Halteria grandinella</name>
    <dbReference type="NCBI Taxonomy" id="5974"/>
    <lineage>
        <taxon>Eukaryota</taxon>
        <taxon>Sar</taxon>
        <taxon>Alveolata</taxon>
        <taxon>Ciliophora</taxon>
        <taxon>Intramacronucleata</taxon>
        <taxon>Spirotrichea</taxon>
        <taxon>Stichotrichia</taxon>
        <taxon>Sporadotrichida</taxon>
        <taxon>Halteriidae</taxon>
        <taxon>Halteria</taxon>
    </lineage>
</organism>
<dbReference type="PANTHER" id="PTHR44916:SF1">
    <property type="entry name" value="CHAPERONE DNAJ-DOMAIN SUPERFAMILY PROTEIN-RELATED"/>
    <property type="match status" value="1"/>
</dbReference>
<dbReference type="Proteomes" id="UP000785679">
    <property type="component" value="Unassembled WGS sequence"/>
</dbReference>
<dbReference type="InterPro" id="IPR036869">
    <property type="entry name" value="J_dom_sf"/>
</dbReference>
<dbReference type="Gene3D" id="1.10.287.110">
    <property type="entry name" value="DnaJ domain"/>
    <property type="match status" value="1"/>
</dbReference>
<feature type="region of interest" description="Disordered" evidence="1">
    <location>
        <begin position="1"/>
        <end position="41"/>
    </location>
</feature>